<evidence type="ECO:0000259" key="2">
    <source>
        <dbReference type="SMART" id="SM00382"/>
    </source>
</evidence>
<feature type="region of interest" description="Disordered" evidence="1">
    <location>
        <begin position="24"/>
        <end position="44"/>
    </location>
</feature>
<accession>A0A9P4WER6</accession>
<dbReference type="SMART" id="SM00382">
    <property type="entry name" value="AAA"/>
    <property type="match status" value="1"/>
</dbReference>
<dbReference type="GO" id="GO:0005524">
    <property type="term" value="F:ATP binding"/>
    <property type="evidence" value="ECO:0007669"/>
    <property type="project" value="InterPro"/>
</dbReference>
<feature type="compositionally biased region" description="Basic and acidic residues" evidence="1">
    <location>
        <begin position="830"/>
        <end position="842"/>
    </location>
</feature>
<dbReference type="Pfam" id="PF22942">
    <property type="entry name" value="DUF7025"/>
    <property type="match status" value="1"/>
</dbReference>
<feature type="region of interest" description="Disordered" evidence="1">
    <location>
        <begin position="137"/>
        <end position="190"/>
    </location>
</feature>
<comment type="caution">
    <text evidence="3">The sequence shown here is derived from an EMBL/GenBank/DDBJ whole genome shotgun (WGS) entry which is preliminary data.</text>
</comment>
<gene>
    <name evidence="3" type="ORF">E8E13_008665</name>
</gene>
<evidence type="ECO:0000313" key="4">
    <source>
        <dbReference type="Proteomes" id="UP000801428"/>
    </source>
</evidence>
<feature type="compositionally biased region" description="Acidic residues" evidence="1">
    <location>
        <begin position="73"/>
        <end position="87"/>
    </location>
</feature>
<feature type="region of interest" description="Disordered" evidence="1">
    <location>
        <begin position="73"/>
        <end position="102"/>
    </location>
</feature>
<dbReference type="Gene3D" id="3.40.50.300">
    <property type="entry name" value="P-loop containing nucleotide triphosphate hydrolases"/>
    <property type="match status" value="1"/>
</dbReference>
<dbReference type="InterPro" id="IPR003593">
    <property type="entry name" value="AAA+_ATPase"/>
</dbReference>
<proteinExistence type="predicted"/>
<dbReference type="InterPro" id="IPR054289">
    <property type="entry name" value="DUF7025"/>
</dbReference>
<feature type="region of interest" description="Disordered" evidence="1">
    <location>
        <begin position="271"/>
        <end position="298"/>
    </location>
</feature>
<evidence type="ECO:0000256" key="1">
    <source>
        <dbReference type="SAM" id="MobiDB-lite"/>
    </source>
</evidence>
<reference evidence="3" key="1">
    <citation type="submission" date="2019-04" db="EMBL/GenBank/DDBJ databases">
        <title>Sequencing of skin fungus with MAO and IRED activity.</title>
        <authorList>
            <person name="Marsaioli A.J."/>
            <person name="Bonatto J.M.C."/>
            <person name="Reis Junior O."/>
        </authorList>
    </citation>
    <scope>NUCLEOTIDE SEQUENCE</scope>
    <source>
        <strain evidence="3">30M1</strain>
    </source>
</reference>
<feature type="compositionally biased region" description="Polar residues" evidence="1">
    <location>
        <begin position="31"/>
        <end position="42"/>
    </location>
</feature>
<dbReference type="PANTHER" id="PTHR46411">
    <property type="entry name" value="FAMILY ATPASE, PUTATIVE-RELATED"/>
    <property type="match status" value="1"/>
</dbReference>
<evidence type="ECO:0000313" key="3">
    <source>
        <dbReference type="EMBL" id="KAF3009698.1"/>
    </source>
</evidence>
<dbReference type="InterPro" id="IPR003959">
    <property type="entry name" value="ATPase_AAA_core"/>
</dbReference>
<sequence length="994" mass="110647">MAAEGPIERAATYDMPQLPSLSIAEDGTAALNDSNNITTQDDQGAITPEATIRSLQRDLQALQSKITRIESEAGLELDSDTDDDILEFDPATTEHSSGGPNREAINKILERWHSRRKAAKLIIRKANRLREAIINSHDMDNQKLNPEPKTSFKDKRRNSRLPEVAESATAALSEKTEKPTAKGSPADLKSAEKDALASSLMLEHMHPLMHFINDYIVPRQNYLDGDLCDNVTFHDMWLLFKPGDDVIASDSNQAYRVIRIDKRLHRAIPPWEGFQKRRTPSEDDRDRPPEPVEPWAGEGDNKPFKLWCVHIDSDGSSIGPVTTEIEIKSFEGEKSISRLPVQPIRLHKKQLSEPTTGVSDERIESPSIRQQLIERGKFFITMSGIEHAFYTGPTLGNRDMVEGQVVIDNAFAFKLDESIKAPELSLWAQDLGTSLTFDSPSSACKATCCANDTVMSDTLFDQRRNSEYLEVAFPRQENDVVSLAALARPIAVVKENHKDGEIKDPEYLIMSDRVYGFVLQTRKWAALDLRSIRQVEYGLDETKTAFDNLVLPDGHRKVILSLVAQHFRDGNRGEVDIIRGKGKGLILLLHGAPGVGKTSTAEGIAEAFRRPLLQITSGDLGLTADKVGESLQRNFDLASRWGCVLLLDEADVFLASRTSAESSGDLNRNALVAVFLRVLEYYSGILFLTTNRIGDFDEAFASRIHLSLQYPQLDQDSTQKILALNISLIKKRFKESGRLLDIEDDSICAKFTEFWDNNKSSRLNGRQIRNACQTALALAEFEAQGDSHRAVPNPEATVRLRPKHFDTILKAYLDFASYLHKTYGVTTDERAREQRVRAKEQSAENARAKASHSHAESVSSHTGGFNGAHLYNQPPAQHLAPGQFVFQSSIPGGSGYVMPTQNQPFFPGHQGYQSQMPTHQGFPNMQFAGSSASMPDLSAQNVQHQANLNAQRQVNFLNPQRMPNEIDDTHAGHSAHYQGQPANPGLPSHYPPPQ</sequence>
<feature type="region of interest" description="Disordered" evidence="1">
    <location>
        <begin position="830"/>
        <end position="867"/>
    </location>
</feature>
<dbReference type="InterPro" id="IPR056599">
    <property type="entry name" value="AAA_lid_fung"/>
</dbReference>
<dbReference type="PANTHER" id="PTHR46411:SF2">
    <property type="entry name" value="AAA+ ATPASE DOMAIN-CONTAINING PROTEIN"/>
    <property type="match status" value="1"/>
</dbReference>
<organism evidence="3 4">
    <name type="scientific">Curvularia kusanoi</name>
    <name type="common">Cochliobolus kusanoi</name>
    <dbReference type="NCBI Taxonomy" id="90978"/>
    <lineage>
        <taxon>Eukaryota</taxon>
        <taxon>Fungi</taxon>
        <taxon>Dikarya</taxon>
        <taxon>Ascomycota</taxon>
        <taxon>Pezizomycotina</taxon>
        <taxon>Dothideomycetes</taxon>
        <taxon>Pleosporomycetidae</taxon>
        <taxon>Pleosporales</taxon>
        <taxon>Pleosporineae</taxon>
        <taxon>Pleosporaceae</taxon>
        <taxon>Curvularia</taxon>
    </lineage>
</organism>
<feature type="compositionally biased region" description="Basic and acidic residues" evidence="1">
    <location>
        <begin position="279"/>
        <end position="290"/>
    </location>
</feature>
<dbReference type="EMBL" id="SWKU01000002">
    <property type="protein sequence ID" value="KAF3009698.1"/>
    <property type="molecule type" value="Genomic_DNA"/>
</dbReference>
<protein>
    <recommendedName>
        <fullName evidence="2">AAA+ ATPase domain-containing protein</fullName>
    </recommendedName>
</protein>
<dbReference type="Pfam" id="PF23232">
    <property type="entry name" value="AAA_lid_13"/>
    <property type="match status" value="1"/>
</dbReference>
<dbReference type="OrthoDB" id="10042665at2759"/>
<name>A0A9P4WER6_CURKU</name>
<dbReference type="Pfam" id="PF00004">
    <property type="entry name" value="AAA"/>
    <property type="match status" value="1"/>
</dbReference>
<dbReference type="AlphaFoldDB" id="A0A9P4WER6"/>
<dbReference type="SUPFAM" id="SSF52540">
    <property type="entry name" value="P-loop containing nucleoside triphosphate hydrolases"/>
    <property type="match status" value="1"/>
</dbReference>
<feature type="domain" description="AAA+ ATPase" evidence="2">
    <location>
        <begin position="583"/>
        <end position="714"/>
    </location>
</feature>
<dbReference type="Proteomes" id="UP000801428">
    <property type="component" value="Unassembled WGS sequence"/>
</dbReference>
<dbReference type="GO" id="GO:0016887">
    <property type="term" value="F:ATP hydrolysis activity"/>
    <property type="evidence" value="ECO:0007669"/>
    <property type="project" value="InterPro"/>
</dbReference>
<keyword evidence="4" id="KW-1185">Reference proteome</keyword>
<dbReference type="InterPro" id="IPR027417">
    <property type="entry name" value="P-loop_NTPase"/>
</dbReference>
<feature type="region of interest" description="Disordered" evidence="1">
    <location>
        <begin position="961"/>
        <end position="994"/>
    </location>
</feature>
<dbReference type="CDD" id="cd19481">
    <property type="entry name" value="RecA-like_protease"/>
    <property type="match status" value="1"/>
</dbReference>